<organism evidence="1 2">
    <name type="scientific">Glycomyces algeriensis</name>
    <dbReference type="NCBI Taxonomy" id="256037"/>
    <lineage>
        <taxon>Bacteria</taxon>
        <taxon>Bacillati</taxon>
        <taxon>Actinomycetota</taxon>
        <taxon>Actinomycetes</taxon>
        <taxon>Glycomycetales</taxon>
        <taxon>Glycomycetaceae</taxon>
        <taxon>Glycomyces</taxon>
    </lineage>
</organism>
<comment type="caution">
    <text evidence="1">The sequence shown here is derived from an EMBL/GenBank/DDBJ whole genome shotgun (WGS) entry which is preliminary data.</text>
</comment>
<reference evidence="1" key="1">
    <citation type="submission" date="2022-12" db="EMBL/GenBank/DDBJ databases">
        <title>Reference genome sequencing for broad-spectrum identification of bacterial and archaeal isolates by mass spectrometry.</title>
        <authorList>
            <person name="Sekiguchi Y."/>
            <person name="Tourlousse D.M."/>
        </authorList>
    </citation>
    <scope>NUCLEOTIDE SEQUENCE</scope>
    <source>
        <strain evidence="1">LLR39Z86</strain>
    </source>
</reference>
<protein>
    <submittedName>
        <fullName evidence="1">Uncharacterized protein</fullName>
    </submittedName>
</protein>
<gene>
    <name evidence="1" type="ORF">GALLR39Z86_24960</name>
</gene>
<dbReference type="EMBL" id="BSDT01000001">
    <property type="protein sequence ID" value="GLI42646.1"/>
    <property type="molecule type" value="Genomic_DNA"/>
</dbReference>
<accession>A0A9W6LHG7</accession>
<name>A0A9W6LHG7_9ACTN</name>
<proteinExistence type="predicted"/>
<evidence type="ECO:0000313" key="2">
    <source>
        <dbReference type="Proteomes" id="UP001144313"/>
    </source>
</evidence>
<keyword evidence="2" id="KW-1185">Reference proteome</keyword>
<sequence length="69" mass="7621">MFIRFRPDADDERIIRTLAHEGESDADVLRRALRSLEQCSQEEQARADAARVACVGGAEKAFRRCGGAA</sequence>
<dbReference type="Proteomes" id="UP001144313">
    <property type="component" value="Unassembled WGS sequence"/>
</dbReference>
<evidence type="ECO:0000313" key="1">
    <source>
        <dbReference type="EMBL" id="GLI42646.1"/>
    </source>
</evidence>
<dbReference type="AlphaFoldDB" id="A0A9W6LHG7"/>
<dbReference type="RefSeq" id="WP_270114092.1">
    <property type="nucleotide sequence ID" value="NZ_BAAAOL010000006.1"/>
</dbReference>